<proteinExistence type="predicted"/>
<dbReference type="EMBL" id="CP046052">
    <property type="protein sequence ID" value="QGM46039.1"/>
    <property type="molecule type" value="Genomic_DNA"/>
</dbReference>
<organism evidence="1 2">
    <name type="scientific">Methylocystis heyeri</name>
    <dbReference type="NCBI Taxonomy" id="391905"/>
    <lineage>
        <taxon>Bacteria</taxon>
        <taxon>Pseudomonadati</taxon>
        <taxon>Pseudomonadota</taxon>
        <taxon>Alphaproteobacteria</taxon>
        <taxon>Hyphomicrobiales</taxon>
        <taxon>Methylocystaceae</taxon>
        <taxon>Methylocystis</taxon>
    </lineage>
</organism>
<accession>A0A6B8KEI5</accession>
<evidence type="ECO:0000313" key="2">
    <source>
        <dbReference type="Proteomes" id="UP000309061"/>
    </source>
</evidence>
<gene>
    <name evidence="1" type="ORF">H2LOC_010195</name>
</gene>
<protein>
    <submittedName>
        <fullName evidence="1">Uncharacterized protein</fullName>
    </submittedName>
</protein>
<sequence>MRGFHEARASESRLLIVFEDDQVAFGFPAIATLADVADLVAGVARFHDSSVVAIEVTMPARESSSIASKGVTHGTH</sequence>
<dbReference type="RefSeq" id="WP_136496300.1">
    <property type="nucleotide sequence ID" value="NZ_CP046052.1"/>
</dbReference>
<reference evidence="1 2" key="1">
    <citation type="submission" date="2019-11" db="EMBL/GenBank/DDBJ databases">
        <title>The genome sequence of Methylocystis heyeri.</title>
        <authorList>
            <person name="Oshkin I.Y."/>
            <person name="Miroshnikov K."/>
            <person name="Dedysh S.N."/>
        </authorList>
    </citation>
    <scope>NUCLEOTIDE SEQUENCE [LARGE SCALE GENOMIC DNA]</scope>
    <source>
        <strain evidence="1 2">H2</strain>
    </source>
</reference>
<dbReference type="KEGG" id="mhey:H2LOC_010195"/>
<keyword evidence="2" id="KW-1185">Reference proteome</keyword>
<dbReference type="OrthoDB" id="9891085at2"/>
<evidence type="ECO:0000313" key="1">
    <source>
        <dbReference type="EMBL" id="QGM46039.1"/>
    </source>
</evidence>
<dbReference type="AlphaFoldDB" id="A0A6B8KEI5"/>
<name>A0A6B8KEI5_9HYPH</name>
<dbReference type="Proteomes" id="UP000309061">
    <property type="component" value="Chromosome"/>
</dbReference>